<evidence type="ECO:0000256" key="6">
    <source>
        <dbReference type="ARBA" id="ARBA00023010"/>
    </source>
</evidence>
<dbReference type="Proteomes" id="UP000317494">
    <property type="component" value="Unassembled WGS sequence"/>
</dbReference>
<evidence type="ECO:0000256" key="4">
    <source>
        <dbReference type="ARBA" id="ARBA00022927"/>
    </source>
</evidence>
<keyword evidence="3" id="KW-0813">Transport</keyword>
<proteinExistence type="predicted"/>
<dbReference type="OrthoDB" id="7481291at2759"/>
<protein>
    <recommendedName>
        <fullName evidence="2">Mitochondrial intermembrane space import and assembly protein 40</fullName>
    </recommendedName>
    <alternativeName>
        <fullName evidence="10">Mitochondrial import inner membrane translocase TIM40</fullName>
    </alternativeName>
</protein>
<dbReference type="VEuPathDB" id="FungiDB:SeMB42_g00645"/>
<evidence type="ECO:0000256" key="8">
    <source>
        <dbReference type="ARBA" id="ARBA00023157"/>
    </source>
</evidence>
<keyword evidence="4" id="KW-0653">Protein transport</keyword>
<reference evidence="14 15" key="1">
    <citation type="journal article" date="2019" name="Sci. Rep.">
        <title>Comparative genomics of chytrid fungi reveal insights into the obligate biotrophic and pathogenic lifestyle of Synchytrium endobioticum.</title>
        <authorList>
            <person name="van de Vossenberg B.T.L.H."/>
            <person name="Warris S."/>
            <person name="Nguyen H.D.T."/>
            <person name="van Gent-Pelzer M.P.E."/>
            <person name="Joly D.L."/>
            <person name="van de Geest H.C."/>
            <person name="Bonants P.J.M."/>
            <person name="Smith D.S."/>
            <person name="Levesque C.A."/>
            <person name="van der Lee T.A.J."/>
        </authorList>
    </citation>
    <scope>NUCLEOTIDE SEQUENCE [LARGE SCALE GENOMIC DNA]</scope>
    <source>
        <strain evidence="12 15">LEV6574</strain>
        <strain evidence="13 14">MB42</strain>
    </source>
</reference>
<evidence type="ECO:0000256" key="11">
    <source>
        <dbReference type="SAM" id="MobiDB-lite"/>
    </source>
</evidence>
<gene>
    <name evidence="12" type="ORF">SeLEV6574_g03786</name>
    <name evidence="13" type="ORF">SeMB42_g00645</name>
</gene>
<dbReference type="GO" id="GO:0045041">
    <property type="term" value="P:protein import into mitochondrial intermembrane space"/>
    <property type="evidence" value="ECO:0007669"/>
    <property type="project" value="InterPro"/>
</dbReference>
<evidence type="ECO:0000313" key="14">
    <source>
        <dbReference type="Proteomes" id="UP000317494"/>
    </source>
</evidence>
<comment type="caution">
    <text evidence="12">The sequence shown here is derived from an EMBL/GenBank/DDBJ whole genome shotgun (WGS) entry which is preliminary data.</text>
</comment>
<dbReference type="Proteomes" id="UP000320475">
    <property type="component" value="Unassembled WGS sequence"/>
</dbReference>
<keyword evidence="7" id="KW-0496">Mitochondrion</keyword>
<evidence type="ECO:0000256" key="10">
    <source>
        <dbReference type="ARBA" id="ARBA00033150"/>
    </source>
</evidence>
<evidence type="ECO:0000256" key="9">
    <source>
        <dbReference type="ARBA" id="ARBA00023284"/>
    </source>
</evidence>
<dbReference type="InterPro" id="IPR039289">
    <property type="entry name" value="CHCHD4"/>
</dbReference>
<sequence length="130" mass="14638">MSYTRVDEKDTVIFYTKDDYEKLPTDQEALPLEPGSASAGSPNEAYNPETNEINWDCPCIAPMIKPPCGDTFKAAFSCFVYSTAEPKGFDCIDQFKEMQKCFREHPDIYGEELDAEDVEDADVAAQDLEK</sequence>
<keyword evidence="9" id="KW-0676">Redox-active center</keyword>
<keyword evidence="8" id="KW-1015">Disulfide bond</keyword>
<dbReference type="GO" id="GO:0005743">
    <property type="term" value="C:mitochondrial inner membrane"/>
    <property type="evidence" value="ECO:0007669"/>
    <property type="project" value="UniProtKB-SubCell"/>
</dbReference>
<evidence type="ECO:0000256" key="7">
    <source>
        <dbReference type="ARBA" id="ARBA00023128"/>
    </source>
</evidence>
<dbReference type="AlphaFoldDB" id="A0A507D2K8"/>
<keyword evidence="14" id="KW-1185">Reference proteome</keyword>
<dbReference type="STRING" id="286115.A0A507D2K8"/>
<comment type="subcellular location">
    <subcellularLocation>
        <location evidence="1">Mitochondrion inner membrane</location>
        <topology evidence="1">Single-pass type II membrane protein</topology>
        <orientation evidence="1">Intermembrane side</orientation>
    </subcellularLocation>
</comment>
<evidence type="ECO:0000313" key="15">
    <source>
        <dbReference type="Proteomes" id="UP000320475"/>
    </source>
</evidence>
<evidence type="ECO:0000256" key="5">
    <source>
        <dbReference type="ARBA" id="ARBA00023002"/>
    </source>
</evidence>
<accession>A0A507D2K8</accession>
<dbReference type="PROSITE" id="PS51808">
    <property type="entry name" value="CHCH"/>
    <property type="match status" value="1"/>
</dbReference>
<dbReference type="EMBL" id="QEAM01000137">
    <property type="protein sequence ID" value="TPX45577.1"/>
    <property type="molecule type" value="Genomic_DNA"/>
</dbReference>
<dbReference type="PANTHER" id="PTHR21622">
    <property type="entry name" value="COILED-COIL-HELIX-COILED-COIL-HELIX DOMAIN CONTAINING 4"/>
    <property type="match status" value="1"/>
</dbReference>
<feature type="region of interest" description="Disordered" evidence="11">
    <location>
        <begin position="24"/>
        <end position="47"/>
    </location>
</feature>
<keyword evidence="6" id="KW-0811">Translocation</keyword>
<dbReference type="GO" id="GO:0015035">
    <property type="term" value="F:protein-disulfide reductase activity"/>
    <property type="evidence" value="ECO:0007669"/>
    <property type="project" value="InterPro"/>
</dbReference>
<evidence type="ECO:0000313" key="12">
    <source>
        <dbReference type="EMBL" id="TPX45577.1"/>
    </source>
</evidence>
<name>A0A507D2K8_9FUNG</name>
<dbReference type="Gene3D" id="1.10.287.2900">
    <property type="match status" value="1"/>
</dbReference>
<evidence type="ECO:0000256" key="2">
    <source>
        <dbReference type="ARBA" id="ARBA00013714"/>
    </source>
</evidence>
<evidence type="ECO:0000313" key="13">
    <source>
        <dbReference type="EMBL" id="TPX53650.1"/>
    </source>
</evidence>
<dbReference type="EMBL" id="QEAN01000013">
    <property type="protein sequence ID" value="TPX53650.1"/>
    <property type="molecule type" value="Genomic_DNA"/>
</dbReference>
<organism evidence="12 15">
    <name type="scientific">Synchytrium endobioticum</name>
    <dbReference type="NCBI Taxonomy" id="286115"/>
    <lineage>
        <taxon>Eukaryota</taxon>
        <taxon>Fungi</taxon>
        <taxon>Fungi incertae sedis</taxon>
        <taxon>Chytridiomycota</taxon>
        <taxon>Chytridiomycota incertae sedis</taxon>
        <taxon>Chytridiomycetes</taxon>
        <taxon>Synchytriales</taxon>
        <taxon>Synchytriaceae</taxon>
        <taxon>Synchytrium</taxon>
    </lineage>
</organism>
<evidence type="ECO:0000256" key="3">
    <source>
        <dbReference type="ARBA" id="ARBA00022448"/>
    </source>
</evidence>
<dbReference type="GO" id="GO:0005758">
    <property type="term" value="C:mitochondrial intermembrane space"/>
    <property type="evidence" value="ECO:0007669"/>
    <property type="project" value="TreeGrafter"/>
</dbReference>
<keyword evidence="5" id="KW-0560">Oxidoreductase</keyword>
<dbReference type="PANTHER" id="PTHR21622:SF0">
    <property type="entry name" value="COILED-COIL-HELIX-COILED-COIL-HELIX DOMAIN CONTAINING 4"/>
    <property type="match status" value="1"/>
</dbReference>
<evidence type="ECO:0000256" key="1">
    <source>
        <dbReference type="ARBA" id="ARBA00004164"/>
    </source>
</evidence>